<reference evidence="9" key="1">
    <citation type="submission" date="2011-02" db="EMBL/GenBank/DDBJ databases">
        <title>Complete sequence of Acidovorax avenae subsp. avenae ATCC 19860.</title>
        <authorList>
            <consortium name="US DOE Joint Genome Institute"/>
            <person name="Lucas S."/>
            <person name="Copeland A."/>
            <person name="Lapidus A."/>
            <person name="Cheng J.-F."/>
            <person name="Goodwin L."/>
            <person name="Pitluck S."/>
            <person name="Chertkov O."/>
            <person name="Held B."/>
            <person name="Detter J.C."/>
            <person name="Han C."/>
            <person name="Tapia R."/>
            <person name="Land M."/>
            <person name="Hauser L."/>
            <person name="Kyrpides N."/>
            <person name="Ivanova N."/>
            <person name="Ovchinnikova G."/>
            <person name="Pagani I."/>
            <person name="Gordon S."/>
            <person name="Woyke T."/>
        </authorList>
    </citation>
    <scope>NUCLEOTIDE SEQUENCE</scope>
    <source>
        <strain evidence="9">ATCC 19860</strain>
    </source>
</reference>
<sequence length="566" mass="60210">MFRRDPITAATPARGRLPGSVPSVATRPGPPQGCSVLRPAPLRRRGALGAWGVLAALGLAGCGSGDGGGGLVARPLAESCQAYAAASPLPHGAVVTRTELRKGSGTQPDACIVRGQIVSSPESTIRWAVELPEPAAWNRKTLTIGGGGFDGFIPTDDPWYQQLAGPSAHPYVKISSDSGHPSRGFGWASSDVALRNHAYDANHFVLDVGTAIATGFYGQRPVRRYHMGHSNGGRSALAAAQKYPQDYDGVIAMEPAISQQAHQVNLGATVLRHIFSRPENWLSAEKIALYARAETAACDALDGLQDGIIGNVQACNYVPTELLCQGAENDACLTAGQIESIRLIHSAHDIPVTLSRGERGYPGYGRGGAATSDWKDYIFGSSFQARDSFNFMAAQEGARVAEGNPQRSLLDHDPTQFPSQYLRLAGMMDTTDPDLSAFAAHGGKLLIWYGLADTCVSVYRTAAYFDTVRERLGDDRVRGFARMFATPSVGHNLDGPGGDPRSIDLLGALDAWVERGAAPQDLVTTRFAADGATPVLQRPVCEYPRFPRYNGTGDPSRADSFTCSAT</sequence>
<dbReference type="Pfam" id="PF07519">
    <property type="entry name" value="Tannase"/>
    <property type="match status" value="1"/>
</dbReference>
<name>F0Q4P2_PARA1</name>
<evidence type="ECO:0000256" key="5">
    <source>
        <dbReference type="ARBA" id="ARBA00022801"/>
    </source>
</evidence>
<keyword evidence="7" id="KW-1015">Disulfide bond</keyword>
<evidence type="ECO:0000256" key="8">
    <source>
        <dbReference type="SAM" id="MobiDB-lite"/>
    </source>
</evidence>
<dbReference type="PANTHER" id="PTHR33938">
    <property type="entry name" value="FERULOYL ESTERASE B-RELATED"/>
    <property type="match status" value="1"/>
</dbReference>
<feature type="region of interest" description="Disordered" evidence="8">
    <location>
        <begin position="1"/>
        <end position="32"/>
    </location>
</feature>
<evidence type="ECO:0000256" key="2">
    <source>
        <dbReference type="ARBA" id="ARBA00022487"/>
    </source>
</evidence>
<dbReference type="InterPro" id="IPR011118">
    <property type="entry name" value="Tannase/feruloyl_esterase"/>
</dbReference>
<comment type="similarity">
    <text evidence="1">Belongs to the tannase family.</text>
</comment>
<dbReference type="GO" id="GO:0046872">
    <property type="term" value="F:metal ion binding"/>
    <property type="evidence" value="ECO:0007669"/>
    <property type="project" value="UniProtKB-KW"/>
</dbReference>
<dbReference type="Gene3D" id="3.40.50.1820">
    <property type="entry name" value="alpha/beta hydrolase"/>
    <property type="match status" value="1"/>
</dbReference>
<keyword evidence="4" id="KW-0732">Signal</keyword>
<accession>F0Q4P2</accession>
<keyword evidence="3" id="KW-0479">Metal-binding</keyword>
<dbReference type="GO" id="GO:0052689">
    <property type="term" value="F:carboxylic ester hydrolase activity"/>
    <property type="evidence" value="ECO:0007669"/>
    <property type="project" value="UniProtKB-KW"/>
</dbReference>
<dbReference type="Proteomes" id="UP000002482">
    <property type="component" value="Chromosome"/>
</dbReference>
<dbReference type="PANTHER" id="PTHR33938:SF15">
    <property type="entry name" value="FERULOYL ESTERASE B-RELATED"/>
    <property type="match status" value="1"/>
</dbReference>
<protein>
    <submittedName>
        <fullName evidence="9">Tannase and feruloyl esterase</fullName>
    </submittedName>
</protein>
<organism evidence="9 10">
    <name type="scientific">Paracidovorax avenae (strain ATCC 19860 / DSM 7227 / CCUG 15838 / JCM 20985 / LMG 2117 / NCPPB 1011)</name>
    <name type="common">Acidovorax avenae</name>
    <dbReference type="NCBI Taxonomy" id="643561"/>
    <lineage>
        <taxon>Bacteria</taxon>
        <taxon>Pseudomonadati</taxon>
        <taxon>Pseudomonadota</taxon>
        <taxon>Betaproteobacteria</taxon>
        <taxon>Burkholderiales</taxon>
        <taxon>Comamonadaceae</taxon>
        <taxon>Paracidovorax</taxon>
    </lineage>
</organism>
<keyword evidence="6" id="KW-0106">Calcium</keyword>
<dbReference type="KEGG" id="aaa:Acav_1625"/>
<evidence type="ECO:0000256" key="3">
    <source>
        <dbReference type="ARBA" id="ARBA00022723"/>
    </source>
</evidence>
<dbReference type="OrthoDB" id="7062032at2"/>
<feature type="region of interest" description="Disordered" evidence="8">
    <location>
        <begin position="547"/>
        <end position="566"/>
    </location>
</feature>
<dbReference type="InterPro" id="IPR029058">
    <property type="entry name" value="AB_hydrolase_fold"/>
</dbReference>
<evidence type="ECO:0000313" key="10">
    <source>
        <dbReference type="Proteomes" id="UP000002482"/>
    </source>
</evidence>
<gene>
    <name evidence="9" type="ordered locus">Acav_1625</name>
</gene>
<dbReference type="GeneID" id="34239505"/>
<evidence type="ECO:0000313" key="9">
    <source>
        <dbReference type="EMBL" id="ADX45546.1"/>
    </source>
</evidence>
<evidence type="ECO:0000256" key="1">
    <source>
        <dbReference type="ARBA" id="ARBA00006249"/>
    </source>
</evidence>
<keyword evidence="2" id="KW-0719">Serine esterase</keyword>
<keyword evidence="10" id="KW-1185">Reference proteome</keyword>
<evidence type="ECO:0000256" key="6">
    <source>
        <dbReference type="ARBA" id="ARBA00022837"/>
    </source>
</evidence>
<evidence type="ECO:0000256" key="4">
    <source>
        <dbReference type="ARBA" id="ARBA00022729"/>
    </source>
</evidence>
<dbReference type="SUPFAM" id="SSF53474">
    <property type="entry name" value="alpha/beta-Hydrolases"/>
    <property type="match status" value="1"/>
</dbReference>
<dbReference type="EMBL" id="CP002521">
    <property type="protein sequence ID" value="ADX45546.1"/>
    <property type="molecule type" value="Genomic_DNA"/>
</dbReference>
<dbReference type="AlphaFoldDB" id="F0Q4P2"/>
<evidence type="ECO:0000256" key="7">
    <source>
        <dbReference type="ARBA" id="ARBA00023157"/>
    </source>
</evidence>
<dbReference type="HOGENOM" id="CLU_014819_4_1_4"/>
<dbReference type="RefSeq" id="WP_013594067.1">
    <property type="nucleotide sequence ID" value="NC_015138.1"/>
</dbReference>
<proteinExistence type="inferred from homology"/>
<keyword evidence="5" id="KW-0378">Hydrolase</keyword>